<sequence>MKHMFQRTKSWLAGIAAALTLAVSPVAAQDISTWDQINETGKLRMGVIQAPPWWSKNPATGTWDSGLGVTIGKNMAEVLGVELEFVEVTWGTAVAALQSNKIDFMPVLDPKPERAVSIDFPSNPLLYISLAVLANEDLAADTWADLNKEGVKVAVPQGSSMDSFITATLPLADIQRFPDNGASIAAFQSGRVDAVSLFHPPLLAARKKLGRGQLVIPTPAFSSPTSIGVRKEADKTFRDWVDTSIFYWYETGQTQAWYAEFLTEFGLDPKASPVIQRELLFGQ</sequence>
<dbReference type="AlphaFoldDB" id="A0A1I5GZ03"/>
<dbReference type="SUPFAM" id="SSF53850">
    <property type="entry name" value="Periplasmic binding protein-like II"/>
    <property type="match status" value="1"/>
</dbReference>
<evidence type="ECO:0000256" key="1">
    <source>
        <dbReference type="ARBA" id="ARBA00022729"/>
    </source>
</evidence>
<dbReference type="Proteomes" id="UP000198599">
    <property type="component" value="Unassembled WGS sequence"/>
</dbReference>
<gene>
    <name evidence="4" type="ORF">SAMN04487859_1458</name>
</gene>
<feature type="signal peptide" evidence="2">
    <location>
        <begin position="1"/>
        <end position="28"/>
    </location>
</feature>
<name>A0A1I5GZ03_9RHOB</name>
<dbReference type="PANTHER" id="PTHR35936:SF17">
    <property type="entry name" value="ARGININE-BINDING EXTRACELLULAR PROTEIN ARTP"/>
    <property type="match status" value="1"/>
</dbReference>
<reference evidence="5" key="1">
    <citation type="submission" date="2016-10" db="EMBL/GenBank/DDBJ databases">
        <authorList>
            <person name="Varghese N."/>
            <person name="Submissions S."/>
        </authorList>
    </citation>
    <scope>NUCLEOTIDE SEQUENCE [LARGE SCALE GENOMIC DNA]</scope>
    <source>
        <strain evidence="5">DSM 28463</strain>
    </source>
</reference>
<dbReference type="Gene3D" id="3.40.190.10">
    <property type="entry name" value="Periplasmic binding protein-like II"/>
    <property type="match status" value="2"/>
</dbReference>
<dbReference type="RefSeq" id="WP_245736507.1">
    <property type="nucleotide sequence ID" value="NZ_FOVP01000045.1"/>
</dbReference>
<protein>
    <submittedName>
        <fullName evidence="4">Amino acid ABC transporter substrate-binding protein, PAAT family</fullName>
    </submittedName>
</protein>
<dbReference type="SMART" id="SM00062">
    <property type="entry name" value="PBPb"/>
    <property type="match status" value="1"/>
</dbReference>
<feature type="chain" id="PRO_5011647732" evidence="2">
    <location>
        <begin position="29"/>
        <end position="283"/>
    </location>
</feature>
<evidence type="ECO:0000313" key="4">
    <source>
        <dbReference type="EMBL" id="SFO41189.1"/>
    </source>
</evidence>
<proteinExistence type="predicted"/>
<dbReference type="InterPro" id="IPR001638">
    <property type="entry name" value="Solute-binding_3/MltF_N"/>
</dbReference>
<feature type="domain" description="Solute-binding protein family 3/N-terminal" evidence="3">
    <location>
        <begin position="42"/>
        <end position="265"/>
    </location>
</feature>
<dbReference type="STRING" id="1005928.SAMN04487859_1458"/>
<organism evidence="4 5">
    <name type="scientific">Roseovarius lutimaris</name>
    <dbReference type="NCBI Taxonomy" id="1005928"/>
    <lineage>
        <taxon>Bacteria</taxon>
        <taxon>Pseudomonadati</taxon>
        <taxon>Pseudomonadota</taxon>
        <taxon>Alphaproteobacteria</taxon>
        <taxon>Rhodobacterales</taxon>
        <taxon>Roseobacteraceae</taxon>
        <taxon>Roseovarius</taxon>
    </lineage>
</organism>
<accession>A0A1I5GZ03</accession>
<dbReference type="EMBL" id="FOVP01000045">
    <property type="protein sequence ID" value="SFO41189.1"/>
    <property type="molecule type" value="Genomic_DNA"/>
</dbReference>
<dbReference type="Pfam" id="PF00497">
    <property type="entry name" value="SBP_bac_3"/>
    <property type="match status" value="1"/>
</dbReference>
<keyword evidence="1 2" id="KW-0732">Signal</keyword>
<evidence type="ECO:0000259" key="3">
    <source>
        <dbReference type="SMART" id="SM00062"/>
    </source>
</evidence>
<dbReference type="PANTHER" id="PTHR35936">
    <property type="entry name" value="MEMBRANE-BOUND LYTIC MUREIN TRANSGLYCOSYLASE F"/>
    <property type="match status" value="1"/>
</dbReference>
<keyword evidence="5" id="KW-1185">Reference proteome</keyword>
<evidence type="ECO:0000313" key="5">
    <source>
        <dbReference type="Proteomes" id="UP000198599"/>
    </source>
</evidence>
<evidence type="ECO:0000256" key="2">
    <source>
        <dbReference type="SAM" id="SignalP"/>
    </source>
</evidence>